<proteinExistence type="predicted"/>
<feature type="non-terminal residue" evidence="1">
    <location>
        <position position="55"/>
    </location>
</feature>
<dbReference type="Proteomes" id="UP001152795">
    <property type="component" value="Unassembled WGS sequence"/>
</dbReference>
<reference evidence="1" key="1">
    <citation type="submission" date="2020-04" db="EMBL/GenBank/DDBJ databases">
        <authorList>
            <person name="Alioto T."/>
            <person name="Alioto T."/>
            <person name="Gomez Garrido J."/>
        </authorList>
    </citation>
    <scope>NUCLEOTIDE SEQUENCE</scope>
    <source>
        <strain evidence="1">A484AB</strain>
    </source>
</reference>
<evidence type="ECO:0000313" key="1">
    <source>
        <dbReference type="EMBL" id="CAB4017520.1"/>
    </source>
</evidence>
<organism evidence="1 2">
    <name type="scientific">Paramuricea clavata</name>
    <name type="common">Red gorgonian</name>
    <name type="synonym">Violescent sea-whip</name>
    <dbReference type="NCBI Taxonomy" id="317549"/>
    <lineage>
        <taxon>Eukaryota</taxon>
        <taxon>Metazoa</taxon>
        <taxon>Cnidaria</taxon>
        <taxon>Anthozoa</taxon>
        <taxon>Octocorallia</taxon>
        <taxon>Malacalcyonacea</taxon>
        <taxon>Plexauridae</taxon>
        <taxon>Paramuricea</taxon>
    </lineage>
</organism>
<name>A0A6S7ILL9_PARCT</name>
<comment type="caution">
    <text evidence="1">The sequence shown here is derived from an EMBL/GenBank/DDBJ whole genome shotgun (WGS) entry which is preliminary data.</text>
</comment>
<dbReference type="EMBL" id="CACRXK020009581">
    <property type="protein sequence ID" value="CAB4017520.1"/>
    <property type="molecule type" value="Genomic_DNA"/>
</dbReference>
<sequence length="55" mass="6354">MSTNKLTYDGDIYLWNGSLTDLKCCRTHFKGAREWCSPGEDVKLFCDDESKFSIK</sequence>
<gene>
    <name evidence="1" type="ORF">PACLA_8A011791</name>
</gene>
<protein>
    <submittedName>
        <fullName evidence="1">Uncharacterized protein</fullName>
    </submittedName>
</protein>
<keyword evidence="2" id="KW-1185">Reference proteome</keyword>
<accession>A0A6S7ILL9</accession>
<dbReference type="AlphaFoldDB" id="A0A6S7ILL9"/>
<evidence type="ECO:0000313" key="2">
    <source>
        <dbReference type="Proteomes" id="UP001152795"/>
    </source>
</evidence>